<organism evidence="2 3">
    <name type="scientific">Oryza sativa subsp. japonica</name>
    <name type="common">Rice</name>
    <dbReference type="NCBI Taxonomy" id="39947"/>
    <lineage>
        <taxon>Eukaryota</taxon>
        <taxon>Viridiplantae</taxon>
        <taxon>Streptophyta</taxon>
        <taxon>Embryophyta</taxon>
        <taxon>Tracheophyta</taxon>
        <taxon>Spermatophyta</taxon>
        <taxon>Magnoliopsida</taxon>
        <taxon>Liliopsida</taxon>
        <taxon>Poales</taxon>
        <taxon>Poaceae</taxon>
        <taxon>BOP clade</taxon>
        <taxon>Oryzoideae</taxon>
        <taxon>Oryzeae</taxon>
        <taxon>Oryzinae</taxon>
        <taxon>Oryza</taxon>
        <taxon>Oryza sativa</taxon>
    </lineage>
</organism>
<reference evidence="3" key="2">
    <citation type="journal article" date="2008" name="Nucleic Acids Res.">
        <title>The rice annotation project database (RAP-DB): 2008 update.</title>
        <authorList>
            <consortium name="The rice annotation project (RAP)"/>
        </authorList>
    </citation>
    <scope>GENOME REANNOTATION</scope>
    <source>
        <strain evidence="3">cv. Nipponbare</strain>
    </source>
</reference>
<evidence type="ECO:0000313" key="3">
    <source>
        <dbReference type="Proteomes" id="UP000000763"/>
    </source>
</evidence>
<dbReference type="AlphaFoldDB" id="Q6K4X7"/>
<gene>
    <name evidence="2" type="primary">OSJNBa0035A24.25</name>
</gene>
<reference evidence="3" key="1">
    <citation type="journal article" date="2005" name="Nature">
        <title>The map-based sequence of the rice genome.</title>
        <authorList>
            <consortium name="International rice genome sequencing project (IRGSP)"/>
            <person name="Matsumoto T."/>
            <person name="Wu J."/>
            <person name="Kanamori H."/>
            <person name="Katayose Y."/>
            <person name="Fujisawa M."/>
            <person name="Namiki N."/>
            <person name="Mizuno H."/>
            <person name="Yamamoto K."/>
            <person name="Antonio B.A."/>
            <person name="Baba T."/>
            <person name="Sakata K."/>
            <person name="Nagamura Y."/>
            <person name="Aoki H."/>
            <person name="Arikawa K."/>
            <person name="Arita K."/>
            <person name="Bito T."/>
            <person name="Chiden Y."/>
            <person name="Fujitsuka N."/>
            <person name="Fukunaka R."/>
            <person name="Hamada M."/>
            <person name="Harada C."/>
            <person name="Hayashi A."/>
            <person name="Hijishita S."/>
            <person name="Honda M."/>
            <person name="Hosokawa S."/>
            <person name="Ichikawa Y."/>
            <person name="Idonuma A."/>
            <person name="Iijima M."/>
            <person name="Ikeda M."/>
            <person name="Ikeno M."/>
            <person name="Ito K."/>
            <person name="Ito S."/>
            <person name="Ito T."/>
            <person name="Ito Y."/>
            <person name="Ito Y."/>
            <person name="Iwabuchi A."/>
            <person name="Kamiya K."/>
            <person name="Karasawa W."/>
            <person name="Kurita K."/>
            <person name="Katagiri S."/>
            <person name="Kikuta A."/>
            <person name="Kobayashi H."/>
            <person name="Kobayashi N."/>
            <person name="Machita K."/>
            <person name="Maehara T."/>
            <person name="Masukawa M."/>
            <person name="Mizubayashi T."/>
            <person name="Mukai Y."/>
            <person name="Nagasaki H."/>
            <person name="Nagata Y."/>
            <person name="Naito S."/>
            <person name="Nakashima M."/>
            <person name="Nakama Y."/>
            <person name="Nakamichi Y."/>
            <person name="Nakamura M."/>
            <person name="Meguro A."/>
            <person name="Negishi M."/>
            <person name="Ohta I."/>
            <person name="Ohta T."/>
            <person name="Okamoto M."/>
            <person name="Ono N."/>
            <person name="Saji S."/>
            <person name="Sakaguchi M."/>
            <person name="Sakai K."/>
            <person name="Shibata M."/>
            <person name="Shimokawa T."/>
            <person name="Song J."/>
            <person name="Takazaki Y."/>
            <person name="Terasawa K."/>
            <person name="Tsugane M."/>
            <person name="Tsuji K."/>
            <person name="Ueda S."/>
            <person name="Waki K."/>
            <person name="Yamagata H."/>
            <person name="Yamamoto M."/>
            <person name="Yamamoto S."/>
            <person name="Yamane H."/>
            <person name="Yoshiki S."/>
            <person name="Yoshihara R."/>
            <person name="Yukawa K."/>
            <person name="Zhong H."/>
            <person name="Yano M."/>
            <person name="Yuan Q."/>
            <person name="Ouyang S."/>
            <person name="Liu J."/>
            <person name="Jones K.M."/>
            <person name="Gansberger K."/>
            <person name="Moffat K."/>
            <person name="Hill J."/>
            <person name="Bera J."/>
            <person name="Fadrosh D."/>
            <person name="Jin S."/>
            <person name="Johri S."/>
            <person name="Kim M."/>
            <person name="Overton L."/>
            <person name="Reardon M."/>
            <person name="Tsitrin T."/>
            <person name="Vuong H."/>
            <person name="Weaver B."/>
            <person name="Ciecko A."/>
            <person name="Tallon L."/>
            <person name="Jackson J."/>
            <person name="Pai G."/>
            <person name="Aken S.V."/>
            <person name="Utterback T."/>
            <person name="Reidmuller S."/>
            <person name="Feldblyum T."/>
            <person name="Hsiao J."/>
            <person name="Zismann V."/>
            <person name="Iobst S."/>
            <person name="de Vazeille A.R."/>
            <person name="Buell C.R."/>
            <person name="Ying K."/>
            <person name="Li Y."/>
            <person name="Lu T."/>
            <person name="Huang Y."/>
            <person name="Zhao Q."/>
            <person name="Feng Q."/>
            <person name="Zhang L."/>
            <person name="Zhu J."/>
            <person name="Weng Q."/>
            <person name="Mu J."/>
            <person name="Lu Y."/>
            <person name="Fan D."/>
            <person name="Liu Y."/>
            <person name="Guan J."/>
            <person name="Zhang Y."/>
            <person name="Yu S."/>
            <person name="Liu X."/>
            <person name="Zhang Y."/>
            <person name="Hong G."/>
            <person name="Han B."/>
            <person name="Choisne N."/>
            <person name="Demange N."/>
            <person name="Orjeda G."/>
            <person name="Samain S."/>
            <person name="Cattolico L."/>
            <person name="Pelletier E."/>
            <person name="Couloux A."/>
            <person name="Segurens B."/>
            <person name="Wincker P."/>
            <person name="D'Hont A."/>
            <person name="Scarpelli C."/>
            <person name="Weissenbach J."/>
            <person name="Salanoubat M."/>
            <person name="Quetier F."/>
            <person name="Yu Y."/>
            <person name="Kim H.R."/>
            <person name="Rambo T."/>
            <person name="Currie J."/>
            <person name="Collura K."/>
            <person name="Luo M."/>
            <person name="Yang T."/>
            <person name="Ammiraju J.S.S."/>
            <person name="Engler F."/>
            <person name="Soderlund C."/>
            <person name="Wing R.A."/>
            <person name="Palmer L.E."/>
            <person name="de la Bastide M."/>
            <person name="Spiegel L."/>
            <person name="Nascimento L."/>
            <person name="Zutavern T."/>
            <person name="O'Shaughnessy A."/>
            <person name="Dike S."/>
            <person name="Dedhia N."/>
            <person name="Preston R."/>
            <person name="Balija V."/>
            <person name="McCombie W.R."/>
            <person name="Chow T."/>
            <person name="Chen H."/>
            <person name="Chung M."/>
            <person name="Chen C."/>
            <person name="Shaw J."/>
            <person name="Wu H."/>
            <person name="Hsiao K."/>
            <person name="Chao Y."/>
            <person name="Chu M."/>
            <person name="Cheng C."/>
            <person name="Hour A."/>
            <person name="Lee P."/>
            <person name="Lin S."/>
            <person name="Lin Y."/>
            <person name="Liou J."/>
            <person name="Liu S."/>
            <person name="Hsing Y."/>
            <person name="Raghuvanshi S."/>
            <person name="Mohanty A."/>
            <person name="Bharti A.K."/>
            <person name="Gaur A."/>
            <person name="Gupta V."/>
            <person name="Kumar D."/>
            <person name="Ravi V."/>
            <person name="Vij S."/>
            <person name="Kapur A."/>
            <person name="Khurana P."/>
            <person name="Khurana P."/>
            <person name="Khurana J.P."/>
            <person name="Tyagi A.K."/>
            <person name="Gaikwad K."/>
            <person name="Singh A."/>
            <person name="Dalal V."/>
            <person name="Srivastava S."/>
            <person name="Dixit A."/>
            <person name="Pal A.K."/>
            <person name="Ghazi I.A."/>
            <person name="Yadav M."/>
            <person name="Pandit A."/>
            <person name="Bhargava A."/>
            <person name="Sureshbabu K."/>
            <person name="Batra K."/>
            <person name="Sharma T.R."/>
            <person name="Mohapatra T."/>
            <person name="Singh N.K."/>
            <person name="Messing J."/>
            <person name="Nelson A.B."/>
            <person name="Fuks G."/>
            <person name="Kavchok S."/>
            <person name="Keizer G."/>
            <person name="Linton E."/>
            <person name="Llaca V."/>
            <person name="Song R."/>
            <person name="Tanyolac B."/>
            <person name="Young S."/>
            <person name="Ho-Il K."/>
            <person name="Hahn J.H."/>
            <person name="Sangsakoo G."/>
            <person name="Vanavichit A."/>
            <person name="de Mattos Luiz.A.T."/>
            <person name="Zimmer P.D."/>
            <person name="Malone G."/>
            <person name="Dellagostin O."/>
            <person name="de Oliveira A.C."/>
            <person name="Bevan M."/>
            <person name="Bancroft I."/>
            <person name="Minx P."/>
            <person name="Cordum H."/>
            <person name="Wilson R."/>
            <person name="Cheng Z."/>
            <person name="Jin W."/>
            <person name="Jiang J."/>
            <person name="Leong S.A."/>
            <person name="Iwama H."/>
            <person name="Gojobori T."/>
            <person name="Itoh T."/>
            <person name="Niimura Y."/>
            <person name="Fujii Y."/>
            <person name="Habara T."/>
            <person name="Sakai H."/>
            <person name="Sato Y."/>
            <person name="Wilson G."/>
            <person name="Kumar K."/>
            <person name="McCouch S."/>
            <person name="Juretic N."/>
            <person name="Hoen D."/>
            <person name="Wright S."/>
            <person name="Bruskiewich R."/>
            <person name="Bureau T."/>
            <person name="Miyao A."/>
            <person name="Hirochika H."/>
            <person name="Nishikawa T."/>
            <person name="Kadowaki K."/>
            <person name="Sugiura M."/>
            <person name="Burr B."/>
            <person name="Sasaki T."/>
        </authorList>
    </citation>
    <scope>NUCLEOTIDE SEQUENCE [LARGE SCALE GENOMIC DNA]</scope>
    <source>
        <strain evidence="3">cv. Nipponbare</strain>
    </source>
</reference>
<evidence type="ECO:0000256" key="1">
    <source>
        <dbReference type="SAM" id="MobiDB-lite"/>
    </source>
</evidence>
<sequence>MTSAVSGGERRVVLRGLRGGQGEERISVGDGGVRWWWRWVTMEVRESEVGFRMPPPTSARCLSPSARARRQTTGPAGSAATGSARRDQAGDAPPSPPRPRSPASADSAFAAPPPILPPLSLAGVSASVPVASGEEGRRRMIGDREREGMRWRKWGPLICGSYYF</sequence>
<feature type="compositionally biased region" description="Low complexity" evidence="1">
    <location>
        <begin position="101"/>
        <end position="110"/>
    </location>
</feature>
<dbReference type="Proteomes" id="UP000000763">
    <property type="component" value="Chromosome 2"/>
</dbReference>
<proteinExistence type="predicted"/>
<feature type="region of interest" description="Disordered" evidence="1">
    <location>
        <begin position="50"/>
        <end position="112"/>
    </location>
</feature>
<dbReference type="EMBL" id="AP005514">
    <property type="protein sequence ID" value="BAD19827.1"/>
    <property type="molecule type" value="Genomic_DNA"/>
</dbReference>
<name>Q6K4X7_ORYSJ</name>
<feature type="compositionally biased region" description="Low complexity" evidence="1">
    <location>
        <begin position="72"/>
        <end position="83"/>
    </location>
</feature>
<protein>
    <submittedName>
        <fullName evidence="2">Uncharacterized protein</fullName>
    </submittedName>
</protein>
<evidence type="ECO:0000313" key="2">
    <source>
        <dbReference type="EMBL" id="BAD19827.1"/>
    </source>
</evidence>
<accession>Q6K4X7</accession>